<evidence type="ECO:0000313" key="2">
    <source>
        <dbReference type="EMBL" id="KAK0039312.1"/>
    </source>
</evidence>
<dbReference type="SUPFAM" id="SSF52540">
    <property type="entry name" value="P-loop containing nucleoside triphosphate hydrolases"/>
    <property type="match status" value="1"/>
</dbReference>
<dbReference type="EMBL" id="JASAOG010000460">
    <property type="protein sequence ID" value="KAK0039312.1"/>
    <property type="molecule type" value="Genomic_DNA"/>
</dbReference>
<reference evidence="2" key="2">
    <citation type="submission" date="2023-04" db="EMBL/GenBank/DDBJ databases">
        <authorList>
            <person name="Bu L."/>
            <person name="Lu L."/>
            <person name="Laidemitt M.R."/>
            <person name="Zhang S.M."/>
            <person name="Mutuku M."/>
            <person name="Mkoji G."/>
            <person name="Steinauer M."/>
            <person name="Loker E.S."/>
        </authorList>
    </citation>
    <scope>NUCLEOTIDE SEQUENCE</scope>
    <source>
        <strain evidence="2">KasaAsao</strain>
        <tissue evidence="2">Whole Snail</tissue>
    </source>
</reference>
<dbReference type="PANTHER" id="PTHR32114:SF2">
    <property type="entry name" value="ABC TRANSPORTER ABCH.3"/>
    <property type="match status" value="1"/>
</dbReference>
<organism evidence="2 3">
    <name type="scientific">Biomphalaria pfeifferi</name>
    <name type="common">Bloodfluke planorb</name>
    <name type="synonym">Freshwater snail</name>
    <dbReference type="NCBI Taxonomy" id="112525"/>
    <lineage>
        <taxon>Eukaryota</taxon>
        <taxon>Metazoa</taxon>
        <taxon>Spiralia</taxon>
        <taxon>Lophotrochozoa</taxon>
        <taxon>Mollusca</taxon>
        <taxon>Gastropoda</taxon>
        <taxon>Heterobranchia</taxon>
        <taxon>Euthyneura</taxon>
        <taxon>Panpulmonata</taxon>
        <taxon>Hygrophila</taxon>
        <taxon>Lymnaeoidea</taxon>
        <taxon>Planorbidae</taxon>
        <taxon>Biomphalaria</taxon>
    </lineage>
</organism>
<evidence type="ECO:0000256" key="1">
    <source>
        <dbReference type="SAM" id="Coils"/>
    </source>
</evidence>
<reference evidence="2" key="1">
    <citation type="journal article" date="2023" name="PLoS Negl. Trop. Dis.">
        <title>A genome sequence for Biomphalaria pfeifferi, the major vector snail for the human-infecting parasite Schistosoma mansoni.</title>
        <authorList>
            <person name="Bu L."/>
            <person name="Lu L."/>
            <person name="Laidemitt M.R."/>
            <person name="Zhang S.M."/>
            <person name="Mutuku M."/>
            <person name="Mkoji G."/>
            <person name="Steinauer M."/>
            <person name="Loker E.S."/>
        </authorList>
    </citation>
    <scope>NUCLEOTIDE SEQUENCE</scope>
    <source>
        <strain evidence="2">KasaAsao</strain>
    </source>
</reference>
<gene>
    <name evidence="2" type="ORF">Bpfe_031244</name>
</gene>
<dbReference type="PANTHER" id="PTHR32114">
    <property type="entry name" value="ABC TRANSPORTER ABCH.3"/>
    <property type="match status" value="1"/>
</dbReference>
<comment type="caution">
    <text evidence="2">The sequence shown here is derived from an EMBL/GenBank/DDBJ whole genome shotgun (WGS) entry which is preliminary data.</text>
</comment>
<proteinExistence type="predicted"/>
<accession>A0AAD8AN23</accession>
<feature type="coiled-coil region" evidence="1">
    <location>
        <begin position="139"/>
        <end position="220"/>
    </location>
</feature>
<dbReference type="AlphaFoldDB" id="A0AAD8AN23"/>
<keyword evidence="1" id="KW-0175">Coiled coil</keyword>
<feature type="coiled-coil region" evidence="1">
    <location>
        <begin position="67"/>
        <end position="94"/>
    </location>
</feature>
<dbReference type="Gene3D" id="3.40.50.300">
    <property type="entry name" value="P-loop containing nucleotide triphosphate hydrolases"/>
    <property type="match status" value="1"/>
</dbReference>
<keyword evidence="3" id="KW-1185">Reference proteome</keyword>
<dbReference type="Proteomes" id="UP001233172">
    <property type="component" value="Unassembled WGS sequence"/>
</dbReference>
<name>A0AAD8AN23_BIOPF</name>
<sequence>MLATLKAREAEIGDEGKSYKAEKENLLKEIGDFEKIQRDLSETEAKLKELNNPKMRIQHLETETKNEILIREKLSEIEKNIERLESDLRINAESLESYKDLDANWKIYSDQRDQTANAHREFLVNEANAKLLPEREKAFATAENELKTLVERLGKAENDFHTASKDYDRERHQSEKVSLLEAERRLAETRANLGNTQRLKAQAESELNRLAEIRKAMQTEFFEKEKLEKVAETTEFIRETLKKSAPLVAKNYIYYVSLEANQMFREISGNAERTLKWTEDYGIVLEENGYDRPFVNLSGGEQMAAALSVRLALLKQLSDVRLAFFDEPTTNMDAARRERLAEQISHITERKTFDQLFVISHDDTFEGYVDNVVSVGGKDEKFS</sequence>
<evidence type="ECO:0000313" key="3">
    <source>
        <dbReference type="Proteomes" id="UP001233172"/>
    </source>
</evidence>
<protein>
    <submittedName>
        <fullName evidence="2">SbcC_Rad50</fullName>
    </submittedName>
</protein>
<dbReference type="InterPro" id="IPR027417">
    <property type="entry name" value="P-loop_NTPase"/>
</dbReference>